<dbReference type="PIRSF" id="PIRSF001365">
    <property type="entry name" value="DHDPS"/>
    <property type="match status" value="1"/>
</dbReference>
<comment type="function">
    <text evidence="1 12">Catalyzes the condensation of (S)-aspartate-beta-semialdehyde [(S)-ASA] and pyruvate to 4-hydroxy-tetrahydrodipicolinate (HTPA).</text>
</comment>
<dbReference type="GO" id="GO:0009089">
    <property type="term" value="P:lysine biosynthetic process via diaminopimelate"/>
    <property type="evidence" value="ECO:0007669"/>
    <property type="project" value="UniProtKB-UniRule"/>
</dbReference>
<evidence type="ECO:0000256" key="8">
    <source>
        <dbReference type="ARBA" id="ARBA00023154"/>
    </source>
</evidence>
<comment type="caution">
    <text evidence="16">The sequence shown here is derived from an EMBL/GenBank/DDBJ whole genome shotgun (WGS) entry which is preliminary data.</text>
</comment>
<dbReference type="GO" id="GO:0019877">
    <property type="term" value="P:diaminopimelate biosynthetic process"/>
    <property type="evidence" value="ECO:0007669"/>
    <property type="project" value="UniProtKB-UniRule"/>
</dbReference>
<feature type="site" description="Part of a proton relay during catalysis" evidence="12">
    <location>
        <position position="108"/>
    </location>
</feature>
<comment type="catalytic activity">
    <reaction evidence="11 12">
        <text>L-aspartate 4-semialdehyde + pyruvate = (2S,4S)-4-hydroxy-2,3,4,5-tetrahydrodipicolinate + H2O + H(+)</text>
        <dbReference type="Rhea" id="RHEA:34171"/>
        <dbReference type="ChEBI" id="CHEBI:15361"/>
        <dbReference type="ChEBI" id="CHEBI:15377"/>
        <dbReference type="ChEBI" id="CHEBI:15378"/>
        <dbReference type="ChEBI" id="CHEBI:67139"/>
        <dbReference type="ChEBI" id="CHEBI:537519"/>
        <dbReference type="EC" id="4.3.3.7"/>
    </reaction>
</comment>
<dbReference type="InterPro" id="IPR013785">
    <property type="entry name" value="Aldolase_TIM"/>
</dbReference>
<dbReference type="InterPro" id="IPR020624">
    <property type="entry name" value="Schiff_base-form_aldolases_CS"/>
</dbReference>
<dbReference type="AlphaFoldDB" id="A0A371IP23"/>
<feature type="site" description="Part of a proton relay during catalysis" evidence="12">
    <location>
        <position position="45"/>
    </location>
</feature>
<dbReference type="UniPathway" id="UPA00034">
    <property type="reaction ID" value="UER00017"/>
</dbReference>
<dbReference type="NCBIfam" id="TIGR00674">
    <property type="entry name" value="dapA"/>
    <property type="match status" value="1"/>
</dbReference>
<keyword evidence="9 12" id="KW-0456">Lyase</keyword>
<evidence type="ECO:0000256" key="15">
    <source>
        <dbReference type="PIRSR" id="PIRSR001365-2"/>
    </source>
</evidence>
<keyword evidence="6 12" id="KW-0028">Amino-acid biosynthesis</keyword>
<dbReference type="GO" id="GO:0005829">
    <property type="term" value="C:cytosol"/>
    <property type="evidence" value="ECO:0007669"/>
    <property type="project" value="TreeGrafter"/>
</dbReference>
<comment type="pathway">
    <text evidence="2 12">Amino-acid biosynthesis; L-lysine biosynthesis via DAP pathway; (S)-tetrahydrodipicolinate from L-aspartate: step 3/4.</text>
</comment>
<dbReference type="STRING" id="1871336.BBG48_00815"/>
<evidence type="ECO:0000313" key="16">
    <source>
        <dbReference type="EMBL" id="RDY22235.1"/>
    </source>
</evidence>
<evidence type="ECO:0000256" key="3">
    <source>
        <dbReference type="ARBA" id="ARBA00007592"/>
    </source>
</evidence>
<dbReference type="SMART" id="SM01130">
    <property type="entry name" value="DHDPS"/>
    <property type="match status" value="1"/>
</dbReference>
<keyword evidence="17" id="KW-1185">Reference proteome</keyword>
<dbReference type="HAMAP" id="MF_00418">
    <property type="entry name" value="DapA"/>
    <property type="match status" value="1"/>
</dbReference>
<dbReference type="PANTHER" id="PTHR12128:SF66">
    <property type="entry name" value="4-HYDROXY-2-OXOGLUTARATE ALDOLASE, MITOCHONDRIAL"/>
    <property type="match status" value="1"/>
</dbReference>
<comment type="caution">
    <text evidence="12">Was originally thought to be a dihydrodipicolinate synthase (DHDPS), catalyzing the condensation of (S)-aspartate-beta-semialdehyde [(S)-ASA] and pyruvate to dihydrodipicolinate (DHDP). However, it was shown in E.coli that the product of the enzymatic reaction is not dihydrodipicolinate but in fact (4S)-4-hydroxy-2,3,4,5-tetrahydro-(2S)-dipicolinic acid (HTPA), and that the consecutive dehydration reaction leading to DHDP is not spontaneous but catalyzed by DapB.</text>
</comment>
<evidence type="ECO:0000256" key="10">
    <source>
        <dbReference type="ARBA" id="ARBA00023270"/>
    </source>
</evidence>
<evidence type="ECO:0000256" key="14">
    <source>
        <dbReference type="PIRSR" id="PIRSR001365-1"/>
    </source>
</evidence>
<evidence type="ECO:0000256" key="12">
    <source>
        <dbReference type="HAMAP-Rule" id="MF_00418"/>
    </source>
</evidence>
<reference evidence="16 17" key="1">
    <citation type="journal article" date="2016" name="Genome Announc.">
        <title>Draft Genome Sequence of Criibacterium bergeronii gen. nov., sp. nov., Strain CCRI-22567T, Isolated from a Vaginal Sample from a Woman with Bacterial Vaginosis.</title>
        <authorList>
            <person name="Maheux A.F."/>
            <person name="Berube E."/>
            <person name="Boudreau D.K."/>
            <person name="Raymond F."/>
            <person name="Corbeil J."/>
            <person name="Roy P.H."/>
            <person name="Boissinot M."/>
            <person name="Omar R.F."/>
        </authorList>
    </citation>
    <scope>NUCLEOTIDE SEQUENCE [LARGE SCALE GENOMIC DNA]</scope>
    <source>
        <strain evidence="16 17">CCRI-22567</strain>
    </source>
</reference>
<dbReference type="EMBL" id="MBEW02000001">
    <property type="protein sequence ID" value="RDY22235.1"/>
    <property type="molecule type" value="Genomic_DNA"/>
</dbReference>
<dbReference type="RefSeq" id="WP_094754330.1">
    <property type="nucleotide sequence ID" value="NZ_MBEW02000001.1"/>
</dbReference>
<comment type="similarity">
    <text evidence="3 12 13">Belongs to the DapA family.</text>
</comment>
<evidence type="ECO:0000256" key="11">
    <source>
        <dbReference type="ARBA" id="ARBA00047836"/>
    </source>
</evidence>
<dbReference type="InterPro" id="IPR005263">
    <property type="entry name" value="DapA"/>
</dbReference>
<evidence type="ECO:0000256" key="5">
    <source>
        <dbReference type="ARBA" id="ARBA00022490"/>
    </source>
</evidence>
<dbReference type="GO" id="GO:0008840">
    <property type="term" value="F:4-hydroxy-tetrahydrodipicolinate synthase activity"/>
    <property type="evidence" value="ECO:0007669"/>
    <property type="project" value="UniProtKB-UniRule"/>
</dbReference>
<sequence length="292" mass="32090">MIFRGSAVALITPFFEDGTVDFESLGKLIQYHLQNKTDAIVAIGTTGEAITMTEEERLAVIKFCVEKINHKIPLIAGVGNNDTGESADFAKKASALNPDAILVITPYYNKCNQEGLYRHFKTIAEASTVPVILYTVPSRTTVEIQPQTLKRLAEIKNIVGIKDATGNLGYTAKIKNILPDDFAIYCGNDDVTVPMLSMGADGVISVSANILPNETHEMCQAFFDGDIEKSRQMQLKYLDMINSLFAQTNPIPVKAAINLMGMNGGYYRLPLCEPSDETMELLKKNMKNLGLI</sequence>
<evidence type="ECO:0000256" key="1">
    <source>
        <dbReference type="ARBA" id="ARBA00003294"/>
    </source>
</evidence>
<organism evidence="16 17">
    <name type="scientific">Criibacterium bergeronii</name>
    <dbReference type="NCBI Taxonomy" id="1871336"/>
    <lineage>
        <taxon>Bacteria</taxon>
        <taxon>Bacillati</taxon>
        <taxon>Bacillota</taxon>
        <taxon>Clostridia</taxon>
        <taxon>Peptostreptococcales</taxon>
        <taxon>Filifactoraceae</taxon>
        <taxon>Criibacterium</taxon>
    </lineage>
</organism>
<dbReference type="PANTHER" id="PTHR12128">
    <property type="entry name" value="DIHYDRODIPICOLINATE SYNTHASE"/>
    <property type="match status" value="1"/>
</dbReference>
<dbReference type="InterPro" id="IPR002220">
    <property type="entry name" value="DapA-like"/>
</dbReference>
<keyword evidence="5 12" id="KW-0963">Cytoplasm</keyword>
<name>A0A371IP23_9FIRM</name>
<evidence type="ECO:0000256" key="4">
    <source>
        <dbReference type="ARBA" id="ARBA00012086"/>
    </source>
</evidence>
<feature type="binding site" evidence="12 15">
    <location>
        <position position="204"/>
    </location>
    <ligand>
        <name>pyruvate</name>
        <dbReference type="ChEBI" id="CHEBI:15361"/>
    </ligand>
</feature>
<comment type="subcellular location">
    <subcellularLocation>
        <location evidence="12">Cytoplasm</location>
    </subcellularLocation>
</comment>
<feature type="binding site" evidence="12 15">
    <location>
        <position position="46"/>
    </location>
    <ligand>
        <name>pyruvate</name>
        <dbReference type="ChEBI" id="CHEBI:15361"/>
    </ligand>
</feature>
<dbReference type="Proteomes" id="UP000093352">
    <property type="component" value="Unassembled WGS sequence"/>
</dbReference>
<dbReference type="PROSITE" id="PS00665">
    <property type="entry name" value="DHDPS_1"/>
    <property type="match status" value="1"/>
</dbReference>
<evidence type="ECO:0000256" key="9">
    <source>
        <dbReference type="ARBA" id="ARBA00023239"/>
    </source>
</evidence>
<evidence type="ECO:0000256" key="6">
    <source>
        <dbReference type="ARBA" id="ARBA00022605"/>
    </source>
</evidence>
<accession>A0A371IP23</accession>
<comment type="subunit">
    <text evidence="12">Homotetramer; dimer of dimers.</text>
</comment>
<protein>
    <recommendedName>
        <fullName evidence="4 12">4-hydroxy-tetrahydrodipicolinate synthase</fullName>
        <shortName evidence="12">HTPA synthase</shortName>
        <ecNumber evidence="4 12">4.3.3.7</ecNumber>
    </recommendedName>
</protein>
<dbReference type="SUPFAM" id="SSF51569">
    <property type="entry name" value="Aldolase"/>
    <property type="match status" value="1"/>
</dbReference>
<keyword evidence="10 12" id="KW-0704">Schiff base</keyword>
<dbReference type="CDD" id="cd00950">
    <property type="entry name" value="DHDPS"/>
    <property type="match status" value="1"/>
</dbReference>
<gene>
    <name evidence="12" type="primary">dapA</name>
    <name evidence="16" type="ORF">BBG48_000520</name>
</gene>
<evidence type="ECO:0000256" key="13">
    <source>
        <dbReference type="PIRNR" id="PIRNR001365"/>
    </source>
</evidence>
<dbReference type="EC" id="4.3.3.7" evidence="4 12"/>
<dbReference type="Pfam" id="PF00701">
    <property type="entry name" value="DHDPS"/>
    <property type="match status" value="1"/>
</dbReference>
<keyword evidence="8 12" id="KW-0457">Lysine biosynthesis</keyword>
<feature type="active site" description="Proton donor/acceptor" evidence="12 14">
    <location>
        <position position="134"/>
    </location>
</feature>
<keyword evidence="7 12" id="KW-0220">Diaminopimelate biosynthesis</keyword>
<feature type="active site" description="Schiff-base intermediate with substrate" evidence="12 14">
    <location>
        <position position="162"/>
    </location>
</feature>
<evidence type="ECO:0000313" key="17">
    <source>
        <dbReference type="Proteomes" id="UP000093352"/>
    </source>
</evidence>
<evidence type="ECO:0000256" key="2">
    <source>
        <dbReference type="ARBA" id="ARBA00005120"/>
    </source>
</evidence>
<evidence type="ECO:0000256" key="7">
    <source>
        <dbReference type="ARBA" id="ARBA00022915"/>
    </source>
</evidence>
<dbReference type="Gene3D" id="3.20.20.70">
    <property type="entry name" value="Aldolase class I"/>
    <property type="match status" value="1"/>
</dbReference>
<dbReference type="PRINTS" id="PR00146">
    <property type="entry name" value="DHPICSNTHASE"/>
</dbReference>
<proteinExistence type="inferred from homology"/>